<protein>
    <recommendedName>
        <fullName evidence="5">NAD(P)-binding protein</fullName>
    </recommendedName>
</protein>
<dbReference type="Gene3D" id="3.40.50.720">
    <property type="entry name" value="NAD(P)-binding Rossmann-like Domain"/>
    <property type="match status" value="2"/>
</dbReference>
<proteinExistence type="predicted"/>
<keyword evidence="2" id="KW-0472">Membrane</keyword>
<dbReference type="EMBL" id="JARJLG010000260">
    <property type="protein sequence ID" value="KAJ7722227.1"/>
    <property type="molecule type" value="Genomic_DNA"/>
</dbReference>
<keyword evidence="1" id="KW-0560">Oxidoreductase</keyword>
<evidence type="ECO:0000313" key="4">
    <source>
        <dbReference type="Proteomes" id="UP001215280"/>
    </source>
</evidence>
<accession>A0AAD7HJT4</accession>
<keyword evidence="4" id="KW-1185">Reference proteome</keyword>
<gene>
    <name evidence="3" type="ORF">DFH07DRAFT_1067454</name>
</gene>
<dbReference type="GO" id="GO:0016491">
    <property type="term" value="F:oxidoreductase activity"/>
    <property type="evidence" value="ECO:0007669"/>
    <property type="project" value="UniProtKB-KW"/>
</dbReference>
<dbReference type="InterPro" id="IPR036291">
    <property type="entry name" value="NAD(P)-bd_dom_sf"/>
</dbReference>
<dbReference type="AlphaFoldDB" id="A0AAD7HJT4"/>
<feature type="transmembrane region" description="Helical" evidence="2">
    <location>
        <begin position="20"/>
        <end position="39"/>
    </location>
</feature>
<name>A0AAD7HJT4_9AGAR</name>
<dbReference type="PANTHER" id="PTHR47534:SF3">
    <property type="entry name" value="ALCOHOL DEHYDROGENASE-LIKE C-TERMINAL DOMAIN-CONTAINING PROTEIN"/>
    <property type="match status" value="1"/>
</dbReference>
<evidence type="ECO:0000256" key="2">
    <source>
        <dbReference type="SAM" id="Phobius"/>
    </source>
</evidence>
<evidence type="ECO:0000256" key="1">
    <source>
        <dbReference type="ARBA" id="ARBA00023002"/>
    </source>
</evidence>
<comment type="caution">
    <text evidence="3">The sequence shown here is derived from an EMBL/GenBank/DDBJ whole genome shotgun (WGS) entry which is preliminary data.</text>
</comment>
<dbReference type="InterPro" id="IPR052228">
    <property type="entry name" value="Sec_Metab_Biosynth_Oxidored"/>
</dbReference>
<dbReference type="InterPro" id="IPR002347">
    <property type="entry name" value="SDR_fam"/>
</dbReference>
<dbReference type="Proteomes" id="UP001215280">
    <property type="component" value="Unassembled WGS sequence"/>
</dbReference>
<dbReference type="Pfam" id="PF00106">
    <property type="entry name" value="adh_short"/>
    <property type="match status" value="1"/>
</dbReference>
<reference evidence="3" key="1">
    <citation type="submission" date="2023-03" db="EMBL/GenBank/DDBJ databases">
        <title>Massive genome expansion in bonnet fungi (Mycena s.s.) driven by repeated elements and novel gene families across ecological guilds.</title>
        <authorList>
            <consortium name="Lawrence Berkeley National Laboratory"/>
            <person name="Harder C.B."/>
            <person name="Miyauchi S."/>
            <person name="Viragh M."/>
            <person name="Kuo A."/>
            <person name="Thoen E."/>
            <person name="Andreopoulos B."/>
            <person name="Lu D."/>
            <person name="Skrede I."/>
            <person name="Drula E."/>
            <person name="Henrissat B."/>
            <person name="Morin E."/>
            <person name="Kohler A."/>
            <person name="Barry K."/>
            <person name="LaButti K."/>
            <person name="Morin E."/>
            <person name="Salamov A."/>
            <person name="Lipzen A."/>
            <person name="Mereny Z."/>
            <person name="Hegedus B."/>
            <person name="Baldrian P."/>
            <person name="Stursova M."/>
            <person name="Weitz H."/>
            <person name="Taylor A."/>
            <person name="Grigoriev I.V."/>
            <person name="Nagy L.G."/>
            <person name="Martin F."/>
            <person name="Kauserud H."/>
        </authorList>
    </citation>
    <scope>NUCLEOTIDE SEQUENCE</scope>
    <source>
        <strain evidence="3">CBHHK188m</strain>
    </source>
</reference>
<organism evidence="3 4">
    <name type="scientific">Mycena maculata</name>
    <dbReference type="NCBI Taxonomy" id="230809"/>
    <lineage>
        <taxon>Eukaryota</taxon>
        <taxon>Fungi</taxon>
        <taxon>Dikarya</taxon>
        <taxon>Basidiomycota</taxon>
        <taxon>Agaricomycotina</taxon>
        <taxon>Agaricomycetes</taxon>
        <taxon>Agaricomycetidae</taxon>
        <taxon>Agaricales</taxon>
        <taxon>Marasmiineae</taxon>
        <taxon>Mycenaceae</taxon>
        <taxon>Mycena</taxon>
    </lineage>
</organism>
<evidence type="ECO:0008006" key="5">
    <source>
        <dbReference type="Google" id="ProtNLM"/>
    </source>
</evidence>
<dbReference type="SUPFAM" id="SSF51735">
    <property type="entry name" value="NAD(P)-binding Rossmann-fold domains"/>
    <property type="match status" value="1"/>
</dbReference>
<dbReference type="PANTHER" id="PTHR47534">
    <property type="entry name" value="YALI0E05731P"/>
    <property type="match status" value="1"/>
</dbReference>
<keyword evidence="2" id="KW-1133">Transmembrane helix</keyword>
<evidence type="ECO:0000313" key="3">
    <source>
        <dbReference type="EMBL" id="KAJ7722227.1"/>
    </source>
</evidence>
<sequence>MAPNAAKALENVSLVGQHKTAVILGGTLGMGAAVARLLAKLGCSRIIVFGRNETRGKEMVETLKQRAPKGSMVDADEVKGMRASATSLLETAGQGAIDYLVMCQSGVPTGHLDDVNADGFDLDLRVQAISRFAIAYLLTTGGALTPNAIVMSIANQGQSLDDLSIDDLALKNRLATRSKTVFFLDQSKRDSTHRGQQARQLCRMPSNCLATAFEACNRYLPRLLPPVTVLDSFHEEFSIRYPQYRFFHIYPGLVSSENFDYDLFPGFMKYVAWLGMKVIGQTPDQFAPAPVYILASPDAAKTLGPNNKYFNWKLSPGKLGTWAANPKNREALWEKLLEIIGEKQ</sequence>
<keyword evidence="2" id="KW-0812">Transmembrane</keyword>